<accession>A0A3R5QZ35</accession>
<dbReference type="PANTHER" id="PTHR43077:SF5">
    <property type="entry name" value="PHAGE INFECTION PROTEIN"/>
    <property type="match status" value="1"/>
</dbReference>
<evidence type="ECO:0000256" key="3">
    <source>
        <dbReference type="ARBA" id="ARBA00022989"/>
    </source>
</evidence>
<evidence type="ECO:0000313" key="9">
    <source>
        <dbReference type="Proteomes" id="UP000286268"/>
    </source>
</evidence>
<sequence length="795" mass="83721">MISTRTKVKGGKKMNSKNKPSSKKSLFIILSIAVAAVMFIPMLYSSIYLGAFWDPYGRLDNVPVAFVNNDKSVTKDNKEYAVGKELEKNLKSNDKVAWKFVSYDEAKRGVQGADYYAMIEIPEDFSQKIADSQDGKFSTPEVIYEANKGRNFVFSQISEKVAESIKTELSSNIQKEVSKALVDSLYDVKVSLKDAGDGASKLQDGTQKLLDGSKTLADGLGTAANGSSQLRDGLKQASDGASNLQNGTKQLLDGSTTLSNGLGTAASGSNDLKAGLNTLANGESQIVDGSGKLVDGLNTLKQGLTAKNDQLPLLVSGAAQLSEKTSELAQKTSALNYDNFSALANGAKQTEQAVSNANAVIDNKLLSDLNTNNLTPQDIAKLQAVIGTVQKVDTVNKTANIGAHLSAMAEAVKPLPSSMQLLSQGASNLSKGVNQLVSGLADTQGKAATGVDQLLTGAKAIQSGSTALKAGLSTAAEKTGELSNGLGQLSSGSVSLQAGLKAANDGTATLKDGLSTAATKTGELADGLNKLSTGSVTLKDGLNDANDGAFKLKDGLNSGYVKMNDNLKFNSDNMSKFVSEPVDLKDSSINGVKYYGEGLAPYFVCLSLWLGSMFINLILSISKKLKVTDNKFVTSFGGKLLIGASLATLQALILSFALVKGLKIDATSISSFYVSNIFIAIVFFSVMYGVSYAIGIIGTPIMFIVFLLQLSSSGGTFPIETAPAFYRAVGQVFPMTYAISTLRMIIGGINSSLLHKNLIILVSFMGAFLVGGYVVRAIINVTKKTDDDMEELKAA</sequence>
<evidence type="ECO:0000256" key="5">
    <source>
        <dbReference type="SAM" id="MobiDB-lite"/>
    </source>
</evidence>
<feature type="transmembrane region" description="Helical" evidence="6">
    <location>
        <begin position="671"/>
        <end position="694"/>
    </location>
</feature>
<dbReference type="NCBIfam" id="TIGR03057">
    <property type="entry name" value="xxxLxxG_by_4"/>
    <property type="match status" value="7"/>
</dbReference>
<dbReference type="Pfam" id="PF12698">
    <property type="entry name" value="ABC2_membrane_3"/>
    <property type="match status" value="2"/>
</dbReference>
<feature type="region of interest" description="Disordered" evidence="5">
    <location>
        <begin position="1"/>
        <end position="20"/>
    </location>
</feature>
<feature type="domain" description="ABC-2 type transporter transmembrane" evidence="7">
    <location>
        <begin position="37"/>
        <end position="173"/>
    </location>
</feature>
<keyword evidence="9" id="KW-1185">Reference proteome</keyword>
<organism evidence="8 9">
    <name type="scientific">Clostridium manihotivorum</name>
    <dbReference type="NCBI Taxonomy" id="2320868"/>
    <lineage>
        <taxon>Bacteria</taxon>
        <taxon>Bacillati</taxon>
        <taxon>Bacillota</taxon>
        <taxon>Clostridia</taxon>
        <taxon>Eubacteriales</taxon>
        <taxon>Clostridiaceae</taxon>
        <taxon>Clostridium</taxon>
    </lineage>
</organism>
<dbReference type="InterPro" id="IPR051328">
    <property type="entry name" value="T7SS_ABC-Transporter"/>
</dbReference>
<evidence type="ECO:0000259" key="7">
    <source>
        <dbReference type="Pfam" id="PF12698"/>
    </source>
</evidence>
<evidence type="ECO:0000256" key="6">
    <source>
        <dbReference type="SAM" id="Phobius"/>
    </source>
</evidence>
<protein>
    <submittedName>
        <fullName evidence="8">YhgE/Pip domain-containing protein</fullName>
    </submittedName>
</protein>
<feature type="region of interest" description="Disordered" evidence="5">
    <location>
        <begin position="227"/>
        <end position="248"/>
    </location>
</feature>
<keyword evidence="2 6" id="KW-0812">Transmembrane</keyword>
<dbReference type="InterPro" id="IPR013525">
    <property type="entry name" value="ABC2_TM"/>
</dbReference>
<dbReference type="GO" id="GO:0016020">
    <property type="term" value="C:membrane"/>
    <property type="evidence" value="ECO:0007669"/>
    <property type="project" value="UniProtKB-SubCell"/>
</dbReference>
<dbReference type="SUPFAM" id="SSF101967">
    <property type="entry name" value="Adhesin YadA, collagen-binding domain"/>
    <property type="match status" value="1"/>
</dbReference>
<keyword evidence="4 6" id="KW-0472">Membrane</keyword>
<dbReference type="OrthoDB" id="9811483at2"/>
<name>A0A3R5QZ35_9CLOT</name>
<evidence type="ECO:0000256" key="4">
    <source>
        <dbReference type="ARBA" id="ARBA00023136"/>
    </source>
</evidence>
<reference evidence="8 9" key="1">
    <citation type="submission" date="2018-01" db="EMBL/GenBank/DDBJ databases">
        <title>Genome Sequencing and Assembly of Anaerobacter polyendosporus strain CT4.</title>
        <authorList>
            <person name="Tachaapaikoon C."/>
            <person name="Sutheeworapong S."/>
            <person name="Jenjaroenpun P."/>
            <person name="Wongsurawat T."/>
            <person name="Nookeaw I."/>
            <person name="Cheawchanlertfa P."/>
            <person name="Kosugi A."/>
            <person name="Cheevadhanarak S."/>
            <person name="Ratanakhanokchai K."/>
        </authorList>
    </citation>
    <scope>NUCLEOTIDE SEQUENCE [LARGE SCALE GENOMIC DNA]</scope>
    <source>
        <strain evidence="8 9">CT4</strain>
    </source>
</reference>
<feature type="transmembrane region" description="Helical" evidence="6">
    <location>
        <begin position="599"/>
        <end position="619"/>
    </location>
</feature>
<dbReference type="NCBIfam" id="TIGR03062">
    <property type="entry name" value="pip_yhgE_Cterm"/>
    <property type="match status" value="1"/>
</dbReference>
<dbReference type="GO" id="GO:0140359">
    <property type="term" value="F:ABC-type transporter activity"/>
    <property type="evidence" value="ECO:0007669"/>
    <property type="project" value="InterPro"/>
</dbReference>
<dbReference type="NCBIfam" id="TIGR03061">
    <property type="entry name" value="pip_yhgE_Nterm"/>
    <property type="match status" value="1"/>
</dbReference>
<dbReference type="EMBL" id="CP025746">
    <property type="protein sequence ID" value="QAA32959.1"/>
    <property type="molecule type" value="Genomic_DNA"/>
</dbReference>
<dbReference type="InterPro" id="IPR011049">
    <property type="entry name" value="Serralysin-like_metalloprot_C"/>
</dbReference>
<dbReference type="PANTHER" id="PTHR43077">
    <property type="entry name" value="TRANSPORT PERMEASE YVFS-RELATED"/>
    <property type="match status" value="1"/>
</dbReference>
<evidence type="ECO:0000256" key="2">
    <source>
        <dbReference type="ARBA" id="ARBA00022692"/>
    </source>
</evidence>
<dbReference type="AlphaFoldDB" id="A0A3R5QZ35"/>
<feature type="transmembrane region" description="Helical" evidence="6">
    <location>
        <begin position="758"/>
        <end position="779"/>
    </location>
</feature>
<dbReference type="Proteomes" id="UP000286268">
    <property type="component" value="Chromosome"/>
</dbReference>
<dbReference type="InterPro" id="IPR017501">
    <property type="entry name" value="Phage_infect_YhgE_C"/>
</dbReference>
<dbReference type="InterPro" id="IPR023908">
    <property type="entry name" value="xxxLxxG_rpt"/>
</dbReference>
<feature type="transmembrane region" description="Helical" evidence="6">
    <location>
        <begin position="701"/>
        <end position="719"/>
    </location>
</feature>
<evidence type="ECO:0000256" key="1">
    <source>
        <dbReference type="ARBA" id="ARBA00004141"/>
    </source>
</evidence>
<comment type="subcellular location">
    <subcellularLocation>
        <location evidence="1">Membrane</location>
        <topology evidence="1">Multi-pass membrane protein</topology>
    </subcellularLocation>
</comment>
<feature type="transmembrane region" description="Helical" evidence="6">
    <location>
        <begin position="640"/>
        <end position="659"/>
    </location>
</feature>
<keyword evidence="3 6" id="KW-1133">Transmembrane helix</keyword>
<dbReference type="KEGG" id="cmah:C1I91_15660"/>
<gene>
    <name evidence="8" type="ORF">C1I91_15660</name>
</gene>
<dbReference type="InterPro" id="IPR017500">
    <property type="entry name" value="Phage_infect_YhgE_N"/>
</dbReference>
<feature type="transmembrane region" description="Helical" evidence="6">
    <location>
        <begin position="725"/>
        <end position="746"/>
    </location>
</feature>
<feature type="compositionally biased region" description="Polar residues" evidence="5">
    <location>
        <begin position="239"/>
        <end position="248"/>
    </location>
</feature>
<evidence type="ECO:0000313" key="8">
    <source>
        <dbReference type="EMBL" id="QAA32959.1"/>
    </source>
</evidence>
<feature type="domain" description="ABC-2 type transporter transmembrane" evidence="7">
    <location>
        <begin position="570"/>
        <end position="772"/>
    </location>
</feature>
<proteinExistence type="predicted"/>
<dbReference type="Gene3D" id="3.40.1710.10">
    <property type="entry name" value="abc type-2 transporter like domain"/>
    <property type="match status" value="1"/>
</dbReference>